<keyword evidence="2" id="KW-1185">Reference proteome</keyword>
<accession>A0A841L747</accession>
<sequence>MKTKSKVTKPKELPKCVHCGKDVVIKKDGGKVRIPTSITLNQFPIYSGGVIIHNKCLNPCIQSIIEIRSPIKTA</sequence>
<dbReference type="EMBL" id="JACHEN010000034">
    <property type="protein sequence ID" value="MBB6218219.1"/>
    <property type="molecule type" value="Genomic_DNA"/>
</dbReference>
<dbReference type="Proteomes" id="UP000579281">
    <property type="component" value="Unassembled WGS sequence"/>
</dbReference>
<evidence type="ECO:0000313" key="2">
    <source>
        <dbReference type="Proteomes" id="UP000579281"/>
    </source>
</evidence>
<proteinExistence type="predicted"/>
<reference evidence="1 2" key="1">
    <citation type="submission" date="2020-08" db="EMBL/GenBank/DDBJ databases">
        <title>Genomic Encyclopedia of Type Strains, Phase IV (KMG-IV): sequencing the most valuable type-strain genomes for metagenomic binning, comparative biology and taxonomic classification.</title>
        <authorList>
            <person name="Goeker M."/>
        </authorList>
    </citation>
    <scope>NUCLEOTIDE SEQUENCE [LARGE SCALE GENOMIC DNA]</scope>
    <source>
        <strain evidence="1 2">DSM 103526</strain>
    </source>
</reference>
<gene>
    <name evidence="1" type="ORF">HNQ80_004359</name>
</gene>
<dbReference type="AlphaFoldDB" id="A0A841L747"/>
<dbReference type="RefSeq" id="WP_184312707.1">
    <property type="nucleotide sequence ID" value="NZ_JACHEN010000034.1"/>
</dbReference>
<evidence type="ECO:0000313" key="1">
    <source>
        <dbReference type="EMBL" id="MBB6218219.1"/>
    </source>
</evidence>
<name>A0A841L747_9FIRM</name>
<protein>
    <submittedName>
        <fullName evidence="1">Uncharacterized protein</fullName>
    </submittedName>
</protein>
<comment type="caution">
    <text evidence="1">The sequence shown here is derived from an EMBL/GenBank/DDBJ whole genome shotgun (WGS) entry which is preliminary data.</text>
</comment>
<organism evidence="1 2">
    <name type="scientific">Anaerosolibacter carboniphilus</name>
    <dbReference type="NCBI Taxonomy" id="1417629"/>
    <lineage>
        <taxon>Bacteria</taxon>
        <taxon>Bacillati</taxon>
        <taxon>Bacillota</taxon>
        <taxon>Clostridia</taxon>
        <taxon>Peptostreptococcales</taxon>
        <taxon>Thermotaleaceae</taxon>
        <taxon>Anaerosolibacter</taxon>
    </lineage>
</organism>